<evidence type="ECO:0000313" key="1">
    <source>
        <dbReference type="EMBL" id="KDN87697.1"/>
    </source>
</evidence>
<dbReference type="Pfam" id="PF08974">
    <property type="entry name" value="DUF1877"/>
    <property type="match status" value="1"/>
</dbReference>
<dbReference type="Proteomes" id="UP000027178">
    <property type="component" value="Unassembled WGS sequence"/>
</dbReference>
<dbReference type="InterPro" id="IPR015068">
    <property type="entry name" value="DUF1877"/>
</dbReference>
<reference evidence="1 2" key="1">
    <citation type="submission" date="2014-05" db="EMBL/GenBank/DDBJ databases">
        <title>Draft Genome Sequence of Kitasatospora cheerisanensis KCTC 2395.</title>
        <authorList>
            <person name="Nam D.H."/>
        </authorList>
    </citation>
    <scope>NUCLEOTIDE SEQUENCE [LARGE SCALE GENOMIC DNA]</scope>
    <source>
        <strain evidence="1 2">KCTC 2395</strain>
    </source>
</reference>
<name>A0A066Z2L4_9ACTN</name>
<dbReference type="InterPro" id="IPR035944">
    <property type="entry name" value="YfbM-like_sf"/>
</dbReference>
<dbReference type="AlphaFoldDB" id="A0A066Z2L4"/>
<protein>
    <submittedName>
        <fullName evidence="1">Triose-phosphate isomerase</fullName>
        <ecNumber evidence="1">5.3.1.1</ecNumber>
    </submittedName>
</protein>
<dbReference type="EMBL" id="JNBY01000020">
    <property type="protein sequence ID" value="KDN87697.1"/>
    <property type="molecule type" value="Genomic_DNA"/>
</dbReference>
<dbReference type="PATRIC" id="fig|1348663.4.peg.522"/>
<dbReference type="HOGENOM" id="CLU_116309_1_0_11"/>
<comment type="caution">
    <text evidence="1">The sequence shown here is derived from an EMBL/GenBank/DDBJ whole genome shotgun (WGS) entry which is preliminary data.</text>
</comment>
<dbReference type="eggNOG" id="ENOG502ZVXS">
    <property type="taxonomic scope" value="Bacteria"/>
</dbReference>
<dbReference type="GO" id="GO:0004807">
    <property type="term" value="F:triose-phosphate isomerase activity"/>
    <property type="evidence" value="ECO:0007669"/>
    <property type="project" value="UniProtKB-EC"/>
</dbReference>
<dbReference type="EC" id="5.3.1.1" evidence="1"/>
<evidence type="ECO:0000313" key="2">
    <source>
        <dbReference type="Proteomes" id="UP000027178"/>
    </source>
</evidence>
<keyword evidence="2" id="KW-1185">Reference proteome</keyword>
<dbReference type="SUPFAM" id="SSF111069">
    <property type="entry name" value="Hypothetical protein yfbM"/>
    <property type="match status" value="1"/>
</dbReference>
<keyword evidence="1" id="KW-0413">Isomerase</keyword>
<proteinExistence type="predicted"/>
<accession>A0A066Z2L4</accession>
<gene>
    <name evidence="1" type="ORF">KCH_05520</name>
</gene>
<organism evidence="1 2">
    <name type="scientific">Kitasatospora cheerisanensis KCTC 2395</name>
    <dbReference type="NCBI Taxonomy" id="1348663"/>
    <lineage>
        <taxon>Bacteria</taxon>
        <taxon>Bacillati</taxon>
        <taxon>Actinomycetota</taxon>
        <taxon>Actinomycetes</taxon>
        <taxon>Kitasatosporales</taxon>
        <taxon>Streptomycetaceae</taxon>
        <taxon>Kitasatospora</taxon>
    </lineage>
</organism>
<sequence length="161" mass="17419">MSFHLHLRAVPSAEVRPDSAWIEPFMRESWDNHAAEYDAGIADSIEKDFAQINQLYTGAPDGPADPGNPSGLPIFGGTSVPREDGPPFVLLSAEQVADAAAFLSVTTFDSRWEASGAAISAHWGGEPAFVREIFLGHHEDLVAFYRAAADSGKAVLKAFWY</sequence>
<dbReference type="Gene3D" id="3.40.1760.10">
    <property type="entry name" value="YfbM-like super family"/>
    <property type="match status" value="1"/>
</dbReference>